<dbReference type="SUPFAM" id="SSF51735">
    <property type="entry name" value="NAD(P)-binding Rossmann-fold domains"/>
    <property type="match status" value="1"/>
</dbReference>
<dbReference type="PANTHER" id="PTHR24321:SF14">
    <property type="entry name" value="SHORT-CHAIN TYPE DEHYDROGENASE_REDUCTASE BLR2146-RELATED"/>
    <property type="match status" value="1"/>
</dbReference>
<reference evidence="3 4" key="1">
    <citation type="submission" date="2024-02" db="EMBL/GenBank/DDBJ databases">
        <title>Adaptive strategies in a cosmopolitan and abundant soil bacterium.</title>
        <authorList>
            <person name="Carini P."/>
        </authorList>
    </citation>
    <scope>NUCLEOTIDE SEQUENCE [LARGE SCALE GENOMIC DNA]</scope>
    <source>
        <strain evidence="3 4">AZCC 1608</strain>
    </source>
</reference>
<evidence type="ECO:0000256" key="2">
    <source>
        <dbReference type="ARBA" id="ARBA00023002"/>
    </source>
</evidence>
<keyword evidence="2" id="KW-0560">Oxidoreductase</keyword>
<evidence type="ECO:0000313" key="3">
    <source>
        <dbReference type="EMBL" id="MEH2557610.1"/>
    </source>
</evidence>
<dbReference type="InterPro" id="IPR036291">
    <property type="entry name" value="NAD(P)-bd_dom_sf"/>
</dbReference>
<dbReference type="CDD" id="cd05233">
    <property type="entry name" value="SDR_c"/>
    <property type="match status" value="1"/>
</dbReference>
<dbReference type="Gene3D" id="3.40.50.720">
    <property type="entry name" value="NAD(P)-binding Rossmann-like Domain"/>
    <property type="match status" value="1"/>
</dbReference>
<evidence type="ECO:0000256" key="1">
    <source>
        <dbReference type="ARBA" id="ARBA00006484"/>
    </source>
</evidence>
<proteinExistence type="inferred from homology"/>
<keyword evidence="4" id="KW-1185">Reference proteome</keyword>
<dbReference type="Pfam" id="PF13561">
    <property type="entry name" value="adh_short_C2"/>
    <property type="match status" value="1"/>
</dbReference>
<dbReference type="InterPro" id="IPR002347">
    <property type="entry name" value="SDR_fam"/>
</dbReference>
<organism evidence="3 4">
    <name type="scientific">Bradyrhizobium algeriense</name>
    <dbReference type="NCBI Taxonomy" id="634784"/>
    <lineage>
        <taxon>Bacteria</taxon>
        <taxon>Pseudomonadati</taxon>
        <taxon>Pseudomonadota</taxon>
        <taxon>Alphaproteobacteria</taxon>
        <taxon>Hyphomicrobiales</taxon>
        <taxon>Nitrobacteraceae</taxon>
        <taxon>Bradyrhizobium</taxon>
    </lineage>
</organism>
<comment type="caution">
    <text evidence="3">The sequence shown here is derived from an EMBL/GenBank/DDBJ whole genome shotgun (WGS) entry which is preliminary data.</text>
</comment>
<protein>
    <submittedName>
        <fullName evidence="3">NAD(P)-dependent dehydrogenase (Short-subunit alcohol dehydrogenase family)</fullName>
    </submittedName>
</protein>
<name>A0ABU8BGD3_9BRAD</name>
<dbReference type="EMBL" id="JAZHRV010000001">
    <property type="protein sequence ID" value="MEH2557610.1"/>
    <property type="molecule type" value="Genomic_DNA"/>
</dbReference>
<dbReference type="PRINTS" id="PR00081">
    <property type="entry name" value="GDHRDH"/>
</dbReference>
<dbReference type="RefSeq" id="WP_334483986.1">
    <property type="nucleotide sequence ID" value="NZ_JAZHRV010000001.1"/>
</dbReference>
<dbReference type="Proteomes" id="UP001364224">
    <property type="component" value="Unassembled WGS sequence"/>
</dbReference>
<comment type="similarity">
    <text evidence="1">Belongs to the short-chain dehydrogenases/reductases (SDR) family.</text>
</comment>
<sequence>MLVVKTEQHDVALAAAPTEATMSRLFAREGARVAIADPDERAAMETVDRIQGDGGDAYAIRADLAFEADVGWMMREACKALGGGLDGLVLNAVSGGNVEHHQLDAQEWTRIFDLNVRGPMLCCREALSNFRDGGSVVFTASINGPGTGRQRMAYDAVGAAIVGLMRNIAEEVASRAIRANLVYCGPQCAPPCFGPDAYTLFDHDRMAPGSRAAAAAIANAALFFLSDESAGVTAQMLTVMHRHDRARFEG</sequence>
<dbReference type="PANTHER" id="PTHR24321">
    <property type="entry name" value="DEHYDROGENASES, SHORT CHAIN"/>
    <property type="match status" value="1"/>
</dbReference>
<accession>A0ABU8BGD3</accession>
<evidence type="ECO:0000313" key="4">
    <source>
        <dbReference type="Proteomes" id="UP001364224"/>
    </source>
</evidence>
<gene>
    <name evidence="3" type="ORF">V1286_005139</name>
</gene>